<keyword evidence="3 7" id="KW-0812">Transmembrane</keyword>
<dbReference type="EMBL" id="JAPFFF010000014">
    <property type="protein sequence ID" value="KAK8871191.1"/>
    <property type="molecule type" value="Genomic_DNA"/>
</dbReference>
<dbReference type="Pfam" id="PF03381">
    <property type="entry name" value="CDC50"/>
    <property type="match status" value="1"/>
</dbReference>
<evidence type="ECO:0000256" key="1">
    <source>
        <dbReference type="ARBA" id="ARBA00004141"/>
    </source>
</evidence>
<name>A0ABR2J088_9EUKA</name>
<evidence type="ECO:0000256" key="4">
    <source>
        <dbReference type="ARBA" id="ARBA00022989"/>
    </source>
</evidence>
<organism evidence="8 9">
    <name type="scientific">Tritrichomonas musculus</name>
    <dbReference type="NCBI Taxonomy" id="1915356"/>
    <lineage>
        <taxon>Eukaryota</taxon>
        <taxon>Metamonada</taxon>
        <taxon>Parabasalia</taxon>
        <taxon>Tritrichomonadida</taxon>
        <taxon>Tritrichomonadidae</taxon>
        <taxon>Tritrichomonas</taxon>
    </lineage>
</organism>
<evidence type="ECO:0000256" key="2">
    <source>
        <dbReference type="ARBA" id="ARBA00009457"/>
    </source>
</evidence>
<sequence length="373" mass="42888">MAKKSSHQCLLTHPACQQTLRGCRPTLDHRPRMFFLFCSLFHLACGILLITTSLSVKQYKVRYDDKCFPSDSESKLGQNVTVEFDNPELSGNVYLYYELDGFYQTHFRFMSSFSADQMQGRYVEKTDSCDPVGLKYYSSNEKKEKEGRLSRFVNTTDLPAPCGLFTTFFFTDFYWPESNGFSDENIIWEHEMNNLFKKPNSKYSLSQKWMESSSVVTLIPTKDGSDQDNIDPSNFENLKFSDFFPGQTQNEHFIVWMRTSHHPHFRKLFMKFNGTKNEEEGRSPKIPEKLKVTVACNYDHSVFDGKRYLVLVKPNVSMGGNNTVLAGINFGTFAILLIFSIVFYLLGDEHDKSSDINDDNNETDVSLSSTLSL</sequence>
<dbReference type="PANTHER" id="PTHR10926:SF0">
    <property type="entry name" value="CDC50, ISOFORM A"/>
    <property type="match status" value="1"/>
</dbReference>
<evidence type="ECO:0000256" key="6">
    <source>
        <dbReference type="PIRNR" id="PIRNR015840"/>
    </source>
</evidence>
<evidence type="ECO:0000256" key="5">
    <source>
        <dbReference type="ARBA" id="ARBA00023136"/>
    </source>
</evidence>
<accession>A0ABR2J088</accession>
<feature type="transmembrane region" description="Helical" evidence="7">
    <location>
        <begin position="34"/>
        <end position="56"/>
    </location>
</feature>
<protein>
    <submittedName>
        <fullName evidence="8">Uncharacterized protein</fullName>
    </submittedName>
</protein>
<reference evidence="8 9" key="1">
    <citation type="submission" date="2024-04" db="EMBL/GenBank/DDBJ databases">
        <title>Tritrichomonas musculus Genome.</title>
        <authorList>
            <person name="Alves-Ferreira E."/>
            <person name="Grigg M."/>
            <person name="Lorenzi H."/>
            <person name="Galac M."/>
        </authorList>
    </citation>
    <scope>NUCLEOTIDE SEQUENCE [LARGE SCALE GENOMIC DNA]</scope>
    <source>
        <strain evidence="8 9">EAF2021</strain>
    </source>
</reference>
<dbReference type="PANTHER" id="PTHR10926">
    <property type="entry name" value="CELL CYCLE CONTROL PROTEIN 50"/>
    <property type="match status" value="1"/>
</dbReference>
<comment type="caution">
    <text evidence="8">The sequence shown here is derived from an EMBL/GenBank/DDBJ whole genome shotgun (WGS) entry which is preliminary data.</text>
</comment>
<evidence type="ECO:0000256" key="3">
    <source>
        <dbReference type="ARBA" id="ARBA00022692"/>
    </source>
</evidence>
<gene>
    <name evidence="8" type="ORF">M9Y10_009104</name>
</gene>
<dbReference type="InterPro" id="IPR005045">
    <property type="entry name" value="CDC50/LEM3_fam"/>
</dbReference>
<keyword evidence="5 6" id="KW-0472">Membrane</keyword>
<comment type="subcellular location">
    <subcellularLocation>
        <location evidence="1">Membrane</location>
        <topology evidence="1">Multi-pass membrane protein</topology>
    </subcellularLocation>
</comment>
<evidence type="ECO:0000313" key="9">
    <source>
        <dbReference type="Proteomes" id="UP001470230"/>
    </source>
</evidence>
<comment type="similarity">
    <text evidence="2 6">Belongs to the CDC50/LEM3 family.</text>
</comment>
<keyword evidence="9" id="KW-1185">Reference proteome</keyword>
<dbReference type="PIRSF" id="PIRSF015840">
    <property type="entry name" value="DUF284_TM_euk"/>
    <property type="match status" value="1"/>
</dbReference>
<feature type="transmembrane region" description="Helical" evidence="7">
    <location>
        <begin position="323"/>
        <end position="346"/>
    </location>
</feature>
<dbReference type="Proteomes" id="UP001470230">
    <property type="component" value="Unassembled WGS sequence"/>
</dbReference>
<evidence type="ECO:0000313" key="8">
    <source>
        <dbReference type="EMBL" id="KAK8871191.1"/>
    </source>
</evidence>
<evidence type="ECO:0000256" key="7">
    <source>
        <dbReference type="SAM" id="Phobius"/>
    </source>
</evidence>
<proteinExistence type="inferred from homology"/>
<keyword evidence="4 7" id="KW-1133">Transmembrane helix</keyword>